<evidence type="ECO:0000313" key="2">
    <source>
        <dbReference type="EMBL" id="KAH0964217.1"/>
    </source>
</evidence>
<feature type="region of interest" description="Disordered" evidence="1">
    <location>
        <begin position="19"/>
        <end position="38"/>
    </location>
</feature>
<gene>
    <name evidence="2" type="ORF">HRG_04645</name>
</gene>
<evidence type="ECO:0000313" key="3">
    <source>
        <dbReference type="Proteomes" id="UP000824596"/>
    </source>
</evidence>
<protein>
    <submittedName>
        <fullName evidence="2">Cell wall biogenesis protein Mhp1</fullName>
    </submittedName>
</protein>
<comment type="caution">
    <text evidence="2">The sequence shown here is derived from an EMBL/GenBank/DDBJ whole genome shotgun (WGS) entry which is preliminary data.</text>
</comment>
<sequence length="292" mass="32652">MPVYADAKTAQKPKNLMVNDVGEAPEGPGVVQGTDGSLSEPAKYDKDIIYRREKREERRKRHRRVAEEHGLVPVEVYNNISNSSTENHGYTGTPQAGNTTSRPITDAVRIYRRCCKLRETSILKKITAQLTNGANLCPTTGAVKRLDLTDCWLQLPDIVTLGDYLAIFPVTEIVLENCGLSDEGLRIILAGLLAVKRSPGSWCEKRKQTPEVQGVVERVVLKKNKLGLDGWRYISLFLYLCRSLEHLDISQITPPKQTARNTCSTLHPSNRFSLGITDVFSRAIAQRPEDRP</sequence>
<name>A0A9P8MZM1_9HYPO</name>
<dbReference type="RefSeq" id="XP_044721730.1">
    <property type="nucleotide sequence ID" value="XM_044863116.1"/>
</dbReference>
<evidence type="ECO:0000256" key="1">
    <source>
        <dbReference type="SAM" id="MobiDB-lite"/>
    </source>
</evidence>
<proteinExistence type="predicted"/>
<dbReference type="Proteomes" id="UP000824596">
    <property type="component" value="Unassembled WGS sequence"/>
</dbReference>
<dbReference type="AlphaFoldDB" id="A0A9P8MZM1"/>
<dbReference type="Gene3D" id="3.80.10.10">
    <property type="entry name" value="Ribonuclease Inhibitor"/>
    <property type="match status" value="1"/>
</dbReference>
<keyword evidence="3" id="KW-1185">Reference proteome</keyword>
<dbReference type="InterPro" id="IPR032675">
    <property type="entry name" value="LRR_dom_sf"/>
</dbReference>
<dbReference type="EMBL" id="JAIZPD010000004">
    <property type="protein sequence ID" value="KAH0964217.1"/>
    <property type="molecule type" value="Genomic_DNA"/>
</dbReference>
<feature type="region of interest" description="Disordered" evidence="1">
    <location>
        <begin position="82"/>
        <end position="101"/>
    </location>
</feature>
<dbReference type="SUPFAM" id="SSF52047">
    <property type="entry name" value="RNI-like"/>
    <property type="match status" value="1"/>
</dbReference>
<dbReference type="GeneID" id="68353774"/>
<reference evidence="2" key="1">
    <citation type="submission" date="2021-09" db="EMBL/GenBank/DDBJ databases">
        <title>A high-quality genome of the endoparasitic fungus Hirsutella rhossiliensis with a comparison of Hirsutella genomes reveals transposable elements contributing to genome size variation.</title>
        <authorList>
            <person name="Lin R."/>
            <person name="Jiao Y."/>
            <person name="Sun X."/>
            <person name="Ling J."/>
            <person name="Xie B."/>
            <person name="Cheng X."/>
        </authorList>
    </citation>
    <scope>NUCLEOTIDE SEQUENCE</scope>
    <source>
        <strain evidence="2">HR02</strain>
    </source>
</reference>
<organism evidence="2 3">
    <name type="scientific">Hirsutella rhossiliensis</name>
    <dbReference type="NCBI Taxonomy" id="111463"/>
    <lineage>
        <taxon>Eukaryota</taxon>
        <taxon>Fungi</taxon>
        <taxon>Dikarya</taxon>
        <taxon>Ascomycota</taxon>
        <taxon>Pezizomycotina</taxon>
        <taxon>Sordariomycetes</taxon>
        <taxon>Hypocreomycetidae</taxon>
        <taxon>Hypocreales</taxon>
        <taxon>Ophiocordycipitaceae</taxon>
        <taxon>Hirsutella</taxon>
    </lineage>
</organism>
<dbReference type="OrthoDB" id="8436363at2759"/>
<accession>A0A9P8MZM1</accession>